<accession>A0A2R6A771</accession>
<dbReference type="Proteomes" id="UP000240880">
    <property type="component" value="Unassembled WGS sequence"/>
</dbReference>
<protein>
    <submittedName>
        <fullName evidence="8">Acetoacetate--CoA ligase</fullName>
    </submittedName>
</protein>
<evidence type="ECO:0000259" key="5">
    <source>
        <dbReference type="Pfam" id="PF00501"/>
    </source>
</evidence>
<evidence type="ECO:0000259" key="6">
    <source>
        <dbReference type="Pfam" id="PF13193"/>
    </source>
</evidence>
<evidence type="ECO:0000256" key="3">
    <source>
        <dbReference type="ARBA" id="ARBA00022741"/>
    </source>
</evidence>
<organism evidence="8 9">
    <name type="scientific">Candidatus Marsarchaeota G1 archaeon OSP_D</name>
    <dbReference type="NCBI Taxonomy" id="1978155"/>
    <lineage>
        <taxon>Archaea</taxon>
        <taxon>Candidatus Marsarchaeota</taxon>
        <taxon>Candidatus Marsarchaeota group 1</taxon>
    </lineage>
</organism>
<name>A0A2R6A771_9ARCH</name>
<dbReference type="GO" id="GO:0006629">
    <property type="term" value="P:lipid metabolic process"/>
    <property type="evidence" value="ECO:0007669"/>
    <property type="project" value="InterPro"/>
</dbReference>
<evidence type="ECO:0000313" key="8">
    <source>
        <dbReference type="EMBL" id="PSN82224.1"/>
    </source>
</evidence>
<feature type="domain" description="Acetyl-coenzyme A synthetase N-terminal" evidence="7">
    <location>
        <begin position="40"/>
        <end position="96"/>
    </location>
</feature>
<comment type="similarity">
    <text evidence="1">Belongs to the ATP-dependent AMP-binding enzyme family.</text>
</comment>
<dbReference type="InterPro" id="IPR020845">
    <property type="entry name" value="AMP-binding_CS"/>
</dbReference>
<dbReference type="GO" id="GO:0005524">
    <property type="term" value="F:ATP binding"/>
    <property type="evidence" value="ECO:0007669"/>
    <property type="project" value="UniProtKB-KW"/>
</dbReference>
<gene>
    <name evidence="8" type="ORF">B9Q01_08655</name>
</gene>
<dbReference type="Gene3D" id="3.40.50.12780">
    <property type="entry name" value="N-terminal domain of ligase-like"/>
    <property type="match status" value="1"/>
</dbReference>
<evidence type="ECO:0000259" key="7">
    <source>
        <dbReference type="Pfam" id="PF16177"/>
    </source>
</evidence>
<comment type="caution">
    <text evidence="8">The sequence shown here is derived from an EMBL/GenBank/DDBJ whole genome shotgun (WGS) entry which is preliminary data.</text>
</comment>
<proteinExistence type="inferred from homology"/>
<feature type="domain" description="AMP-binding enzyme C-terminal" evidence="6">
    <location>
        <begin position="540"/>
        <end position="612"/>
    </location>
</feature>
<dbReference type="Pfam" id="PF13193">
    <property type="entry name" value="AMP-binding_C"/>
    <property type="match status" value="1"/>
</dbReference>
<evidence type="ECO:0000256" key="1">
    <source>
        <dbReference type="ARBA" id="ARBA00006432"/>
    </source>
</evidence>
<keyword evidence="2 8" id="KW-0436">Ligase</keyword>
<dbReference type="InterPro" id="IPR042099">
    <property type="entry name" value="ANL_N_sf"/>
</dbReference>
<feature type="domain" description="AMP-dependent synthetase/ligase" evidence="5">
    <location>
        <begin position="103"/>
        <end position="471"/>
    </location>
</feature>
<dbReference type="Gene3D" id="3.30.300.30">
    <property type="match status" value="1"/>
</dbReference>
<sequence length="656" mass="73914">MVSYNAELLWEPSAELVESSNMRKYMDWLRDNKIRNFDEYTPLWLWSVTNVERFWDSIFKFFGVVHEGSCKSILSTHRMPGAHWFEGINLNYAENVFRLSHKDGIALTSIDENGVKKDVTWQELESKVAAFSRYLKSIGVKKGDRVAAYLTNGWEAVVSLLACATIGAIFSSCSPDFGAQSLLERFKQISPSVLITVDGYKYKGKTFDRTQVVSSLLSSLSSVKRTIVVEKLGETQFKAQSFEEVIEANKGEKLEFERLPFEHPLWILYTSGTTGPPKPLVHGHGGIVLEHLKALSLHHDLKPRDTFFWYTSTGWMMWNLLVGGLFLGSRIVLYDGNAFYPDKQRLWELAEKEGITLFGVSAPYIHSCMKEELEPGANFDLKALKSVGSTGSPLSSEGFRWVYRKVKEDVWLASVSGGTDVCTAFVGACPLLPVYAGEIQCRMLGAKVEAFDEEGNSVLEEVGELVVTEPMPSMPVYLWGDEDYKRYKEAYFERYPGVWRHGDWIRITERGTCVIYGRSDSTIKKHGVRLGTSELYRVVESVPEVLDSLAVDLEGLEGESKLLLFVVLKQGVFLDSTLVERIKQKVSSELSPRFVPDEVYQVEEIPKTLNGKKLEVPVKRILMGTPLEKAVNIGAVSNPSSLNFFIELAKKRVKSS</sequence>
<keyword evidence="3" id="KW-0547">Nucleotide-binding</keyword>
<dbReference type="GO" id="GO:0030729">
    <property type="term" value="F:acetoacetate-CoA ligase activity"/>
    <property type="evidence" value="ECO:0007669"/>
    <property type="project" value="InterPro"/>
</dbReference>
<dbReference type="AlphaFoldDB" id="A0A2R6A771"/>
<dbReference type="Pfam" id="PF16177">
    <property type="entry name" value="ACAS_N"/>
    <property type="match status" value="1"/>
</dbReference>
<reference evidence="8 9" key="1">
    <citation type="submission" date="2017-04" db="EMBL/GenBank/DDBJ databases">
        <title>Novel microbial lineages endemic to geothermal iron-oxide mats fill important gaps in the evolutionary history of Archaea.</title>
        <authorList>
            <person name="Jay Z.J."/>
            <person name="Beam J.P."/>
            <person name="Dlakic M."/>
            <person name="Rusch D.B."/>
            <person name="Kozubal M.A."/>
            <person name="Inskeep W.P."/>
        </authorList>
    </citation>
    <scope>NUCLEOTIDE SEQUENCE [LARGE SCALE GENOMIC DNA]</scope>
    <source>
        <strain evidence="8">OSP_D</strain>
    </source>
</reference>
<evidence type="ECO:0000256" key="2">
    <source>
        <dbReference type="ARBA" id="ARBA00022598"/>
    </source>
</evidence>
<keyword evidence="4" id="KW-0067">ATP-binding</keyword>
<evidence type="ECO:0000313" key="9">
    <source>
        <dbReference type="Proteomes" id="UP000240880"/>
    </source>
</evidence>
<dbReference type="NCBIfam" id="TIGR01217">
    <property type="entry name" value="ac_ac_CoA_syn"/>
    <property type="match status" value="1"/>
</dbReference>
<dbReference type="InterPro" id="IPR032387">
    <property type="entry name" value="ACAS_N"/>
</dbReference>
<dbReference type="InterPro" id="IPR005914">
    <property type="entry name" value="Acac_CoA_synth"/>
</dbReference>
<dbReference type="InterPro" id="IPR000873">
    <property type="entry name" value="AMP-dep_synth/lig_dom"/>
</dbReference>
<dbReference type="PANTHER" id="PTHR42921:SF1">
    <property type="entry name" value="ACETOACETYL-COA SYNTHETASE"/>
    <property type="match status" value="1"/>
</dbReference>
<dbReference type="NCBIfam" id="NF002937">
    <property type="entry name" value="PRK03584.1"/>
    <property type="match status" value="1"/>
</dbReference>
<dbReference type="PROSITE" id="PS00455">
    <property type="entry name" value="AMP_BINDING"/>
    <property type="match status" value="1"/>
</dbReference>
<dbReference type="InterPro" id="IPR045851">
    <property type="entry name" value="AMP-bd_C_sf"/>
</dbReference>
<dbReference type="EMBL" id="NEXC01000090">
    <property type="protein sequence ID" value="PSN82224.1"/>
    <property type="molecule type" value="Genomic_DNA"/>
</dbReference>
<evidence type="ECO:0000256" key="4">
    <source>
        <dbReference type="ARBA" id="ARBA00022840"/>
    </source>
</evidence>
<dbReference type="InterPro" id="IPR025110">
    <property type="entry name" value="AMP-bd_C"/>
</dbReference>
<dbReference type="Pfam" id="PF00501">
    <property type="entry name" value="AMP-binding"/>
    <property type="match status" value="1"/>
</dbReference>
<dbReference type="PANTHER" id="PTHR42921">
    <property type="entry name" value="ACETOACETYL-COA SYNTHETASE"/>
    <property type="match status" value="1"/>
</dbReference>
<dbReference type="SUPFAM" id="SSF56801">
    <property type="entry name" value="Acetyl-CoA synthetase-like"/>
    <property type="match status" value="1"/>
</dbReference>